<dbReference type="AlphaFoldDB" id="A0A7I9VHB9"/>
<accession>A0A7I9VHB9</accession>
<evidence type="ECO:0000256" key="2">
    <source>
        <dbReference type="ARBA" id="ARBA00022729"/>
    </source>
</evidence>
<protein>
    <submittedName>
        <fullName evidence="7">Oxidoreductase</fullName>
    </submittedName>
</protein>
<dbReference type="GO" id="GO:0016491">
    <property type="term" value="F:oxidoreductase activity"/>
    <property type="evidence" value="ECO:0007669"/>
    <property type="project" value="UniProtKB-KW"/>
</dbReference>
<dbReference type="Gene3D" id="3.40.30.10">
    <property type="entry name" value="Glutaredoxin"/>
    <property type="match status" value="1"/>
</dbReference>
<dbReference type="InterPro" id="IPR027304">
    <property type="entry name" value="Trigger_fact/SurA_dom_sf"/>
</dbReference>
<dbReference type="InterPro" id="IPR013766">
    <property type="entry name" value="Thioredoxin_domain"/>
</dbReference>
<gene>
    <name evidence="7" type="primary">dsbG</name>
    <name evidence="7" type="ORF">AMYX_05230</name>
</gene>
<evidence type="ECO:0000256" key="4">
    <source>
        <dbReference type="ARBA" id="ARBA00023157"/>
    </source>
</evidence>
<dbReference type="Gene3D" id="1.10.4030.10">
    <property type="entry name" value="Porin chaperone SurA, peptide-binding domain"/>
    <property type="match status" value="1"/>
</dbReference>
<dbReference type="PANTHER" id="PTHR13887">
    <property type="entry name" value="GLUTATHIONE S-TRANSFERASE KAPPA"/>
    <property type="match status" value="1"/>
</dbReference>
<organism evidence="7 8">
    <name type="scientific">Anaeromyxobacter diazotrophicus</name>
    <dbReference type="NCBI Taxonomy" id="2590199"/>
    <lineage>
        <taxon>Bacteria</taxon>
        <taxon>Pseudomonadati</taxon>
        <taxon>Myxococcota</taxon>
        <taxon>Myxococcia</taxon>
        <taxon>Myxococcales</taxon>
        <taxon>Cystobacterineae</taxon>
        <taxon>Anaeromyxobacteraceae</taxon>
        <taxon>Anaeromyxobacter</taxon>
    </lineage>
</organism>
<dbReference type="Proteomes" id="UP000503640">
    <property type="component" value="Unassembled WGS sequence"/>
</dbReference>
<sequence length="329" mass="36378">MKRFVLGLFTLTLAVACQKPTTTEAKTAAGGDSGAPVAKWTGGSISAAELDAQMFDQRKQALDQMLVRKLVEQKAKAENLTPEALWKREVTDKVKKPTDADMKQFYDEQSKRQPLPPFEQVKEQIAQYMERPALQAAQTAYVDQLKKELKVEVNLKPPRVEVAAEGPSKGPASAPVTIVEFSDFECPYCSKAEDTVKQVMKAYDGKIRLVYRDFPLPFHPHAEKAAEAAQCAADQGKYWEMHEKLFANQQKLEAPALKGYAKDLGLDQAKFDKCLDGGDKAKVVEANKAAGSKVGVTGTPAFFINGYQLTGAQPFEEFKNLIDQELAKR</sequence>
<keyword evidence="2" id="KW-0732">Signal</keyword>
<keyword evidence="8" id="KW-1185">Reference proteome</keyword>
<evidence type="ECO:0000256" key="3">
    <source>
        <dbReference type="ARBA" id="ARBA00023002"/>
    </source>
</evidence>
<evidence type="ECO:0000313" key="8">
    <source>
        <dbReference type="Proteomes" id="UP000503640"/>
    </source>
</evidence>
<dbReference type="PROSITE" id="PS51257">
    <property type="entry name" value="PROKAR_LIPOPROTEIN"/>
    <property type="match status" value="1"/>
</dbReference>
<evidence type="ECO:0000256" key="5">
    <source>
        <dbReference type="ARBA" id="ARBA00023284"/>
    </source>
</evidence>
<comment type="similarity">
    <text evidence="1">Belongs to the thioredoxin family. DsbA subfamily.</text>
</comment>
<evidence type="ECO:0000256" key="1">
    <source>
        <dbReference type="ARBA" id="ARBA00005791"/>
    </source>
</evidence>
<dbReference type="SUPFAM" id="SSF52833">
    <property type="entry name" value="Thioredoxin-like"/>
    <property type="match status" value="1"/>
</dbReference>
<keyword evidence="3" id="KW-0560">Oxidoreductase</keyword>
<evidence type="ECO:0000313" key="7">
    <source>
        <dbReference type="EMBL" id="GEJ55782.1"/>
    </source>
</evidence>
<keyword evidence="4" id="KW-1015">Disulfide bond</keyword>
<dbReference type="EMBL" id="BJTG01000001">
    <property type="protein sequence ID" value="GEJ55782.1"/>
    <property type="molecule type" value="Genomic_DNA"/>
</dbReference>
<dbReference type="SUPFAM" id="SSF109998">
    <property type="entry name" value="Triger factor/SurA peptide-binding domain-like"/>
    <property type="match status" value="1"/>
</dbReference>
<name>A0A7I9VHB9_9BACT</name>
<keyword evidence="5" id="KW-0676">Redox-active center</keyword>
<dbReference type="RefSeq" id="WP_176062605.1">
    <property type="nucleotide sequence ID" value="NZ_BJTG01000001.1"/>
</dbReference>
<dbReference type="Pfam" id="PF13462">
    <property type="entry name" value="Thioredoxin_4"/>
    <property type="match status" value="1"/>
</dbReference>
<dbReference type="PROSITE" id="PS51352">
    <property type="entry name" value="THIOREDOXIN_2"/>
    <property type="match status" value="1"/>
</dbReference>
<proteinExistence type="inferred from homology"/>
<dbReference type="InterPro" id="IPR036249">
    <property type="entry name" value="Thioredoxin-like_sf"/>
</dbReference>
<comment type="caution">
    <text evidence="7">The sequence shown here is derived from an EMBL/GenBank/DDBJ whole genome shotgun (WGS) entry which is preliminary data.</text>
</comment>
<feature type="domain" description="Thioredoxin" evidence="6">
    <location>
        <begin position="130"/>
        <end position="327"/>
    </location>
</feature>
<evidence type="ECO:0000259" key="6">
    <source>
        <dbReference type="PROSITE" id="PS51352"/>
    </source>
</evidence>
<dbReference type="InterPro" id="IPR012336">
    <property type="entry name" value="Thioredoxin-like_fold"/>
</dbReference>
<dbReference type="PANTHER" id="PTHR13887:SF14">
    <property type="entry name" value="DISULFIDE BOND FORMATION PROTEIN D"/>
    <property type="match status" value="1"/>
</dbReference>
<reference evidence="8" key="1">
    <citation type="journal article" date="2020" name="Appl. Environ. Microbiol.">
        <title>Diazotrophic Anaeromyxobacter Isolates from Soils.</title>
        <authorList>
            <person name="Masuda Y."/>
            <person name="Yamanaka H."/>
            <person name="Xu Z.X."/>
            <person name="Shiratori Y."/>
            <person name="Aono T."/>
            <person name="Amachi S."/>
            <person name="Senoo K."/>
            <person name="Itoh H."/>
        </authorList>
    </citation>
    <scope>NUCLEOTIDE SEQUENCE [LARGE SCALE GENOMIC DNA]</scope>
    <source>
        <strain evidence="8">R267</strain>
    </source>
</reference>